<accession>A0A7X2TDP7</accession>
<dbReference type="Proteomes" id="UP000429958">
    <property type="component" value="Unassembled WGS sequence"/>
</dbReference>
<evidence type="ECO:0000256" key="2">
    <source>
        <dbReference type="SAM" id="Phobius"/>
    </source>
</evidence>
<feature type="transmembrane region" description="Helical" evidence="2">
    <location>
        <begin position="177"/>
        <end position="198"/>
    </location>
</feature>
<name>A0A7X2TDP7_9CLOT</name>
<feature type="compositionally biased region" description="Basic and acidic residues" evidence="1">
    <location>
        <begin position="157"/>
        <end position="174"/>
    </location>
</feature>
<keyword evidence="2" id="KW-0472">Membrane</keyword>
<evidence type="ECO:0000256" key="3">
    <source>
        <dbReference type="SAM" id="SignalP"/>
    </source>
</evidence>
<feature type="region of interest" description="Disordered" evidence="1">
    <location>
        <begin position="208"/>
        <end position="255"/>
    </location>
</feature>
<dbReference type="Pfam" id="PF14283">
    <property type="entry name" value="CD1107-like"/>
    <property type="match status" value="1"/>
</dbReference>
<feature type="domain" description="Mobile element protein CD1107-like" evidence="4">
    <location>
        <begin position="56"/>
        <end position="204"/>
    </location>
</feature>
<proteinExistence type="predicted"/>
<feature type="signal peptide" evidence="3">
    <location>
        <begin position="1"/>
        <end position="29"/>
    </location>
</feature>
<evidence type="ECO:0000259" key="4">
    <source>
        <dbReference type="Pfam" id="PF14283"/>
    </source>
</evidence>
<keyword evidence="2" id="KW-0812">Transmembrane</keyword>
<keyword evidence="3" id="KW-0732">Signal</keyword>
<dbReference type="InterPro" id="IPR025376">
    <property type="entry name" value="CD1107-like_dom"/>
</dbReference>
<dbReference type="RefSeq" id="WP_154473253.1">
    <property type="nucleotide sequence ID" value="NZ_VUMD01000014.1"/>
</dbReference>
<feature type="chain" id="PRO_5030792477" evidence="3">
    <location>
        <begin position="30"/>
        <end position="255"/>
    </location>
</feature>
<dbReference type="AlphaFoldDB" id="A0A7X2TDP7"/>
<keyword evidence="2" id="KW-1133">Transmembrane helix</keyword>
<organism evidence="5 6">
    <name type="scientific">Clostridium porci</name>
    <dbReference type="NCBI Taxonomy" id="2605778"/>
    <lineage>
        <taxon>Bacteria</taxon>
        <taxon>Bacillati</taxon>
        <taxon>Bacillota</taxon>
        <taxon>Clostridia</taxon>
        <taxon>Eubacteriales</taxon>
        <taxon>Clostridiaceae</taxon>
        <taxon>Clostridium</taxon>
    </lineage>
</organism>
<evidence type="ECO:0000256" key="1">
    <source>
        <dbReference type="SAM" id="MobiDB-lite"/>
    </source>
</evidence>
<dbReference type="EMBL" id="VUMD01000014">
    <property type="protein sequence ID" value="MSS37810.1"/>
    <property type="molecule type" value="Genomic_DNA"/>
</dbReference>
<protein>
    <submittedName>
        <fullName evidence="5">DUF4366 domain-containing protein</fullName>
    </submittedName>
</protein>
<feature type="region of interest" description="Disordered" evidence="1">
    <location>
        <begin position="150"/>
        <end position="174"/>
    </location>
</feature>
<reference evidence="5 6" key="1">
    <citation type="submission" date="2019-08" db="EMBL/GenBank/DDBJ databases">
        <title>In-depth cultivation of the pig gut microbiome towards novel bacterial diversity and tailored functional studies.</title>
        <authorList>
            <person name="Wylensek D."/>
            <person name="Hitch T.C.A."/>
            <person name="Clavel T."/>
        </authorList>
    </citation>
    <scope>NUCLEOTIDE SEQUENCE [LARGE SCALE GENOMIC DNA]</scope>
    <source>
        <strain evidence="5 6">WCA-389-WT-23D1</strain>
    </source>
</reference>
<sequence>MKNKRIIKTLSALCAVLVLMGGFSVTAFAQGTEQPPAEDTTNDENVVVEETEDSPALTLEGNAALVDDFGGNKQLITVTTKAGNYFYILIDRANEDNETAVHFLNQVDEADLMALMEDGQSAEEPLAVCNCTEKCEAGAVNTDCPVCATDRTGCTGKEPEPKTPEEPAEPEKKESAGLNPAVLLLVLAVMSGAVFAYFKFIKGQANNKNSSNPDDYDYEDGEKMPDEEEIELEDEESDELDADGGGGEESEDDTP</sequence>
<evidence type="ECO:0000313" key="6">
    <source>
        <dbReference type="Proteomes" id="UP000429958"/>
    </source>
</evidence>
<keyword evidence="6" id="KW-1185">Reference proteome</keyword>
<comment type="caution">
    <text evidence="5">The sequence shown here is derived from an EMBL/GenBank/DDBJ whole genome shotgun (WGS) entry which is preliminary data.</text>
</comment>
<evidence type="ECO:0000313" key="5">
    <source>
        <dbReference type="EMBL" id="MSS37810.1"/>
    </source>
</evidence>
<feature type="compositionally biased region" description="Acidic residues" evidence="1">
    <location>
        <begin position="214"/>
        <end position="255"/>
    </location>
</feature>
<gene>
    <name evidence="5" type="ORF">FYJ39_14850</name>
</gene>